<dbReference type="InterPro" id="IPR047261">
    <property type="entry name" value="MRM1_MeTrfase_dom"/>
</dbReference>
<keyword evidence="6" id="KW-0949">S-adenosyl-L-methionine</keyword>
<dbReference type="Pfam" id="PF00588">
    <property type="entry name" value="SpoU_methylase"/>
    <property type="match status" value="1"/>
</dbReference>
<evidence type="ECO:0000256" key="4">
    <source>
        <dbReference type="ARBA" id="ARBA00022603"/>
    </source>
</evidence>
<dbReference type="InterPro" id="IPR001537">
    <property type="entry name" value="SpoU_MeTrfase"/>
</dbReference>
<dbReference type="InterPro" id="IPR029064">
    <property type="entry name" value="Ribosomal_eL30-like_sf"/>
</dbReference>
<dbReference type="SMART" id="SM00967">
    <property type="entry name" value="SpoU_sub_bind"/>
    <property type="match status" value="1"/>
</dbReference>
<dbReference type="GO" id="GO:0016435">
    <property type="term" value="F:rRNA (guanine) methyltransferase activity"/>
    <property type="evidence" value="ECO:0007669"/>
    <property type="project" value="TreeGrafter"/>
</dbReference>
<feature type="domain" description="RNA 2-O ribose methyltransferase substrate binding" evidence="11">
    <location>
        <begin position="133"/>
        <end position="211"/>
    </location>
</feature>
<reference evidence="12 13" key="1">
    <citation type="submission" date="2015-08" db="EMBL/GenBank/DDBJ databases">
        <title>The genome of the Asian arowana (Scleropages formosus).</title>
        <authorList>
            <person name="Tan M.H."/>
            <person name="Gan H.M."/>
            <person name="Croft L.J."/>
            <person name="Austin C.M."/>
        </authorList>
    </citation>
    <scope>NUCLEOTIDE SEQUENCE [LARGE SCALE GENOMIC DNA]</scope>
    <source>
        <strain evidence="12">Aro1</strain>
    </source>
</reference>
<gene>
    <name evidence="12" type="ORF">Z043_120440</name>
</gene>
<dbReference type="AlphaFoldDB" id="A0A0N8JWN8"/>
<dbReference type="Gene3D" id="3.40.1280.10">
    <property type="match status" value="1"/>
</dbReference>
<comment type="caution">
    <text evidence="12">The sequence shown here is derived from an EMBL/GenBank/DDBJ whole genome shotgun (WGS) entry which is preliminary data.</text>
</comment>
<dbReference type="CDD" id="cd18105">
    <property type="entry name" value="SpoU-like_MRM1"/>
    <property type="match status" value="1"/>
</dbReference>
<evidence type="ECO:0000259" key="11">
    <source>
        <dbReference type="SMART" id="SM00967"/>
    </source>
</evidence>
<keyword evidence="8" id="KW-0496">Mitochondrion</keyword>
<keyword evidence="3" id="KW-0698">rRNA processing</keyword>
<feature type="compositionally biased region" description="Basic and acidic residues" evidence="10">
    <location>
        <begin position="49"/>
        <end position="67"/>
    </location>
</feature>
<dbReference type="SUPFAM" id="SSF75217">
    <property type="entry name" value="alpha/beta knot"/>
    <property type="match status" value="1"/>
</dbReference>
<evidence type="ECO:0000256" key="3">
    <source>
        <dbReference type="ARBA" id="ARBA00022552"/>
    </source>
</evidence>
<evidence type="ECO:0000256" key="2">
    <source>
        <dbReference type="ARBA" id="ARBA00007228"/>
    </source>
</evidence>
<evidence type="ECO:0000256" key="6">
    <source>
        <dbReference type="ARBA" id="ARBA00022691"/>
    </source>
</evidence>
<dbReference type="STRING" id="113540.ENSSFOP00015034708"/>
<dbReference type="InterPro" id="IPR029028">
    <property type="entry name" value="Alpha/beta_knot_MTases"/>
</dbReference>
<dbReference type="Gene3D" id="3.30.1330.30">
    <property type="match status" value="1"/>
</dbReference>
<keyword evidence="7" id="KW-0809">Transit peptide</keyword>
<evidence type="ECO:0000256" key="10">
    <source>
        <dbReference type="SAM" id="MobiDB-lite"/>
    </source>
</evidence>
<comment type="subcellular location">
    <subcellularLocation>
        <location evidence="1">Mitochondrion</location>
    </subcellularLocation>
</comment>
<dbReference type="Proteomes" id="UP000034805">
    <property type="component" value="Unassembled WGS sequence"/>
</dbReference>
<organism evidence="12 13">
    <name type="scientific">Scleropages formosus</name>
    <name type="common">Asian bonytongue</name>
    <name type="synonym">Osteoglossum formosum</name>
    <dbReference type="NCBI Taxonomy" id="113540"/>
    <lineage>
        <taxon>Eukaryota</taxon>
        <taxon>Metazoa</taxon>
        <taxon>Chordata</taxon>
        <taxon>Craniata</taxon>
        <taxon>Vertebrata</taxon>
        <taxon>Euteleostomi</taxon>
        <taxon>Actinopterygii</taxon>
        <taxon>Neopterygii</taxon>
        <taxon>Teleostei</taxon>
        <taxon>Osteoglossocephala</taxon>
        <taxon>Osteoglossomorpha</taxon>
        <taxon>Osteoglossiformes</taxon>
        <taxon>Osteoglossidae</taxon>
        <taxon>Scleropages</taxon>
    </lineage>
</organism>
<name>A0A0N8JWN8_SCLFO</name>
<dbReference type="PANTHER" id="PTHR46103:SF1">
    <property type="entry name" value="RRNA METHYLTRANSFERASE 1, MITOCHONDRIAL"/>
    <property type="match status" value="1"/>
</dbReference>
<evidence type="ECO:0000256" key="8">
    <source>
        <dbReference type="ARBA" id="ARBA00023128"/>
    </source>
</evidence>
<dbReference type="FunFam" id="3.40.1280.10:FF:000054">
    <property type="entry name" value="rRNA methylase, putative"/>
    <property type="match status" value="1"/>
</dbReference>
<dbReference type="InterPro" id="IPR013123">
    <property type="entry name" value="SpoU_subst-bd"/>
</dbReference>
<accession>A0A0N8JWN8</accession>
<evidence type="ECO:0000256" key="7">
    <source>
        <dbReference type="ARBA" id="ARBA00022946"/>
    </source>
</evidence>
<comment type="similarity">
    <text evidence="2">Belongs to the class IV-like SAM-binding methyltransferase superfamily. RNA methyltransferase TrmH family.</text>
</comment>
<dbReference type="InterPro" id="IPR029026">
    <property type="entry name" value="tRNA_m1G_MTases_N"/>
</dbReference>
<dbReference type="GO" id="GO:0005739">
    <property type="term" value="C:mitochondrion"/>
    <property type="evidence" value="ECO:0007669"/>
    <property type="project" value="UniProtKB-SubCell"/>
</dbReference>
<dbReference type="InterPro" id="IPR047182">
    <property type="entry name" value="MRM1"/>
</dbReference>
<sequence length="389" mass="42718">MRTVGKMMVSLRWASRGVQLRLYHCSWLRRSPGDDDSASTVRIVSDVVERSRSDGEPRMSSWHRDRSSVGWGAPRSRVPHQKPKKSAGSEVARFGQSRLSPELLRLRAEDFAEGHWGSVSQEEPRQEDENTEVLFGVAPCLLALTQGRRTLHRLFVKESSGPDRVSVRQLCEAARRQGVPIRRCRRAELDSMSARRVHQGVCLEASPLDFLTDHGDLAQHRAVQTPLWLVLDSVQDPMNFGAILRSAYFLGVDRVASSIRNSCPLTPVVSKASSGVMEIMGVYGCRDLAGMLKAKVREGWQVVGTVGTEDKGVTVPVLSCTQFQLTSPTLLLMGGEGTGLSAELLELCHSTVTIPAGRELHPAVESLNVSVAAGILLHSLLSSRPKPYP</sequence>
<protein>
    <recommendedName>
        <fullName evidence="9">rRNA methyltransferase 1, mitochondrial</fullName>
    </recommendedName>
</protein>
<keyword evidence="5 12" id="KW-0808">Transferase</keyword>
<dbReference type="GO" id="GO:0003723">
    <property type="term" value="F:RNA binding"/>
    <property type="evidence" value="ECO:0007669"/>
    <property type="project" value="InterPro"/>
</dbReference>
<evidence type="ECO:0000256" key="9">
    <source>
        <dbReference type="ARBA" id="ARBA00034881"/>
    </source>
</evidence>
<keyword evidence="4 12" id="KW-0489">Methyltransferase</keyword>
<proteinExistence type="inferred from homology"/>
<dbReference type="Pfam" id="PF08032">
    <property type="entry name" value="SpoU_sub_bind"/>
    <property type="match status" value="1"/>
</dbReference>
<feature type="region of interest" description="Disordered" evidence="10">
    <location>
        <begin position="49"/>
        <end position="93"/>
    </location>
</feature>
<evidence type="ECO:0000256" key="1">
    <source>
        <dbReference type="ARBA" id="ARBA00004173"/>
    </source>
</evidence>
<dbReference type="SUPFAM" id="SSF55315">
    <property type="entry name" value="L30e-like"/>
    <property type="match status" value="1"/>
</dbReference>
<evidence type="ECO:0000313" key="12">
    <source>
        <dbReference type="EMBL" id="KPP61457.1"/>
    </source>
</evidence>
<dbReference type="PANTHER" id="PTHR46103">
    <property type="entry name" value="RRNA METHYLTRANSFERASE 1, MITOCHONDRIAL"/>
    <property type="match status" value="1"/>
</dbReference>
<evidence type="ECO:0000256" key="5">
    <source>
        <dbReference type="ARBA" id="ARBA00022679"/>
    </source>
</evidence>
<evidence type="ECO:0000313" key="13">
    <source>
        <dbReference type="Proteomes" id="UP000034805"/>
    </source>
</evidence>
<dbReference type="EMBL" id="JARO02009584">
    <property type="protein sequence ID" value="KPP61457.1"/>
    <property type="molecule type" value="Genomic_DNA"/>
</dbReference>